<dbReference type="InterPro" id="IPR008913">
    <property type="entry name" value="Znf_CHY"/>
</dbReference>
<dbReference type="InterPro" id="IPR037274">
    <property type="entry name" value="Znf_CHY_sf"/>
</dbReference>
<dbReference type="PROSITE" id="PS50103">
    <property type="entry name" value="ZF_C3H1"/>
    <property type="match status" value="1"/>
</dbReference>
<sequence length="716" mass="77836">MTSQQTSSIPVANVVAKETRLGASAPSRPPKKPQPRRCKFFVLRRGCRAGEACVFLHQQDRAPTARESRPRNQQTEVSTVKEDSAERGPEGENVEVPGSLESESVGAAGVQALPANQTQRPRKQKERARRPRTAGGSKVGGDMEAGRAADACRKNVPTNVAEVAGIDPPTKTAPPPKAANDPPLQARRRQPAVSNNRPAVSRPPPRSLEERLASTTDPILQASLTRALDLEKLERRFRASGYKLISSTKISAIIGATVVPSDPDFPYDLPGLELEITIPASYPLTPASISVKNTEIPAPLKKGIEKAWLKKAAAAKVGILAMINWLDRQLEELLIEKDEPAEAIRFVRHAKSEKPIAPRELSLGVMPAAAVVENVVETSDGENTSWTEDSDPDAETNSAPVTANAPFSAVSQHRGLQIRLPLIRLVNIALLQCLSLNIVVRCSRCKNSVDILNLLPDAPQPRWTACPQCNSELGVRHRGTPLHPAAPSLGYLDLEMCTAYDLLPSNYIATCGSCATPQASSGGFRAVIRGYPTEMRCHTCNTNMTLGIDDVKFVNLQPTSLPHNAGLKLKRKQRKAKDDVALVIGTPLPRDGTCTHYRQSYRWFRFPCCGKLFPCDECHAAAAGATCAPDADSRRPRLATRVVCGFCSRESAYAPSVLTCTCGKAMVRERHRGGFWEGGKGTRDRQRMNRNDPRKFAGLSKTVSMKSARVGKKHDG</sequence>
<feature type="compositionally biased region" description="Basic and acidic residues" evidence="6">
    <location>
        <begin position="58"/>
        <end position="70"/>
    </location>
</feature>
<feature type="compositionally biased region" description="Basic and acidic residues" evidence="6">
    <location>
        <begin position="676"/>
        <end position="695"/>
    </location>
</feature>
<reference evidence="9" key="1">
    <citation type="submission" date="2020-05" db="EMBL/GenBank/DDBJ databases">
        <title>Phylogenomic resolution of chytrid fungi.</title>
        <authorList>
            <person name="Stajich J.E."/>
            <person name="Amses K."/>
            <person name="Simmons R."/>
            <person name="Seto K."/>
            <person name="Myers J."/>
            <person name="Bonds A."/>
            <person name="Quandt C.A."/>
            <person name="Barry K."/>
            <person name="Liu P."/>
            <person name="Grigoriev I."/>
            <person name="Longcore J.E."/>
            <person name="James T.Y."/>
        </authorList>
    </citation>
    <scope>NUCLEOTIDE SEQUENCE</scope>
    <source>
        <strain evidence="9">JEL0379</strain>
    </source>
</reference>
<evidence type="ECO:0000259" key="7">
    <source>
        <dbReference type="PROSITE" id="PS50103"/>
    </source>
</evidence>
<feature type="compositionally biased region" description="Basic residues" evidence="6">
    <location>
        <begin position="120"/>
        <end position="132"/>
    </location>
</feature>
<feature type="region of interest" description="Disordered" evidence="6">
    <location>
        <begin position="1"/>
        <end position="37"/>
    </location>
</feature>
<feature type="domain" description="CHY-type" evidence="8">
    <location>
        <begin position="587"/>
        <end position="664"/>
    </location>
</feature>
<dbReference type="Proteomes" id="UP001212152">
    <property type="component" value="Unassembled WGS sequence"/>
</dbReference>
<keyword evidence="3 5" id="KW-0862">Zinc</keyword>
<feature type="domain" description="C3H1-type" evidence="7">
    <location>
        <begin position="32"/>
        <end position="60"/>
    </location>
</feature>
<feature type="zinc finger region" description="C3H1-type" evidence="5">
    <location>
        <begin position="32"/>
        <end position="60"/>
    </location>
</feature>
<evidence type="ECO:0000256" key="2">
    <source>
        <dbReference type="ARBA" id="ARBA00022771"/>
    </source>
</evidence>
<comment type="caution">
    <text evidence="9">The sequence shown here is derived from an EMBL/GenBank/DDBJ whole genome shotgun (WGS) entry which is preliminary data.</text>
</comment>
<feature type="compositionally biased region" description="Polar residues" evidence="6">
    <location>
        <begin position="1"/>
        <end position="10"/>
    </location>
</feature>
<evidence type="ECO:0000256" key="4">
    <source>
        <dbReference type="PROSITE-ProRule" id="PRU00601"/>
    </source>
</evidence>
<evidence type="ECO:0000256" key="3">
    <source>
        <dbReference type="ARBA" id="ARBA00022833"/>
    </source>
</evidence>
<feature type="compositionally biased region" description="Basic and acidic residues" evidence="6">
    <location>
        <begin position="79"/>
        <end position="90"/>
    </location>
</feature>
<evidence type="ECO:0000256" key="1">
    <source>
        <dbReference type="ARBA" id="ARBA00022723"/>
    </source>
</evidence>
<dbReference type="PROSITE" id="PS51266">
    <property type="entry name" value="ZF_CHY"/>
    <property type="match status" value="1"/>
</dbReference>
<dbReference type="EMBL" id="JADGJQ010000047">
    <property type="protein sequence ID" value="KAJ3175891.1"/>
    <property type="molecule type" value="Genomic_DNA"/>
</dbReference>
<feature type="region of interest" description="Disordered" evidence="6">
    <location>
        <begin position="58"/>
        <end position="211"/>
    </location>
</feature>
<evidence type="ECO:0000313" key="10">
    <source>
        <dbReference type="Proteomes" id="UP001212152"/>
    </source>
</evidence>
<keyword evidence="2 4" id="KW-0863">Zinc-finger</keyword>
<proteinExistence type="predicted"/>
<dbReference type="GO" id="GO:0008270">
    <property type="term" value="F:zinc ion binding"/>
    <property type="evidence" value="ECO:0007669"/>
    <property type="project" value="UniProtKB-KW"/>
</dbReference>
<dbReference type="SUPFAM" id="SSF161219">
    <property type="entry name" value="CHY zinc finger-like"/>
    <property type="match status" value="1"/>
</dbReference>
<evidence type="ECO:0000256" key="6">
    <source>
        <dbReference type="SAM" id="MobiDB-lite"/>
    </source>
</evidence>
<evidence type="ECO:0000256" key="5">
    <source>
        <dbReference type="PROSITE-ProRule" id="PRU00723"/>
    </source>
</evidence>
<dbReference type="AlphaFoldDB" id="A0AAD5TGI8"/>
<dbReference type="InterPro" id="IPR000571">
    <property type="entry name" value="Znf_CCCH"/>
</dbReference>
<keyword evidence="1 5" id="KW-0479">Metal-binding</keyword>
<organism evidence="9 10">
    <name type="scientific">Geranomyces variabilis</name>
    <dbReference type="NCBI Taxonomy" id="109894"/>
    <lineage>
        <taxon>Eukaryota</taxon>
        <taxon>Fungi</taxon>
        <taxon>Fungi incertae sedis</taxon>
        <taxon>Chytridiomycota</taxon>
        <taxon>Chytridiomycota incertae sedis</taxon>
        <taxon>Chytridiomycetes</taxon>
        <taxon>Spizellomycetales</taxon>
        <taxon>Powellomycetaceae</taxon>
        <taxon>Geranomyces</taxon>
    </lineage>
</organism>
<keyword evidence="10" id="KW-1185">Reference proteome</keyword>
<feature type="region of interest" description="Disordered" evidence="6">
    <location>
        <begin position="676"/>
        <end position="716"/>
    </location>
</feature>
<evidence type="ECO:0000259" key="8">
    <source>
        <dbReference type="PROSITE" id="PS51266"/>
    </source>
</evidence>
<name>A0AAD5TGI8_9FUNG</name>
<accession>A0AAD5TGI8</accession>
<evidence type="ECO:0000313" key="9">
    <source>
        <dbReference type="EMBL" id="KAJ3175891.1"/>
    </source>
</evidence>
<gene>
    <name evidence="9" type="ORF">HDU87_005721</name>
</gene>
<feature type="compositionally biased region" description="Basic and acidic residues" evidence="6">
    <location>
        <begin position="144"/>
        <end position="153"/>
    </location>
</feature>
<protein>
    <submittedName>
        <fullName evidence="9">Uncharacterized protein</fullName>
    </submittedName>
</protein>
<feature type="region of interest" description="Disordered" evidence="6">
    <location>
        <begin position="377"/>
        <end position="401"/>
    </location>
</feature>